<gene>
    <name evidence="2" type="ORF">NEA10_10910</name>
</gene>
<evidence type="ECO:0000256" key="1">
    <source>
        <dbReference type="SAM" id="MobiDB-lite"/>
    </source>
</evidence>
<dbReference type="PANTHER" id="PTHR35996:SF1">
    <property type="entry name" value="OS04G0528100 PROTEIN"/>
    <property type="match status" value="1"/>
</dbReference>
<dbReference type="Proteomes" id="UP001056708">
    <property type="component" value="Chromosome"/>
</dbReference>
<evidence type="ECO:0000313" key="2">
    <source>
        <dbReference type="EMBL" id="USR89403.1"/>
    </source>
</evidence>
<feature type="region of interest" description="Disordered" evidence="1">
    <location>
        <begin position="39"/>
        <end position="71"/>
    </location>
</feature>
<dbReference type="RefSeq" id="WP_252659818.1">
    <property type="nucleotide sequence ID" value="NZ_CP098611.1"/>
</dbReference>
<proteinExistence type="predicted"/>
<dbReference type="InterPro" id="IPR040278">
    <property type="entry name" value="UPF0426"/>
</dbReference>
<sequence length="71" mass="7673">MFFDELQPIFKELTAEPIAFFGGFVSGVLRLDLSEEPLKSWVGQTTESPSSPSGSEGDRPNGNGPQSITIE</sequence>
<evidence type="ECO:0000313" key="3">
    <source>
        <dbReference type="Proteomes" id="UP001056708"/>
    </source>
</evidence>
<dbReference type="EMBL" id="CP098611">
    <property type="protein sequence ID" value="USR89403.1"/>
    <property type="molecule type" value="Genomic_DNA"/>
</dbReference>
<dbReference type="Pfam" id="PF26369">
    <property type="entry name" value="UPF0426"/>
    <property type="match status" value="1"/>
</dbReference>
<keyword evidence="3" id="KW-1185">Reference proteome</keyword>
<accession>A0ABY5AMI4</accession>
<organism evidence="2 3">
    <name type="scientific">Phormidium yuhuli AB48</name>
    <dbReference type="NCBI Taxonomy" id="2940671"/>
    <lineage>
        <taxon>Bacteria</taxon>
        <taxon>Bacillati</taxon>
        <taxon>Cyanobacteriota</taxon>
        <taxon>Cyanophyceae</taxon>
        <taxon>Oscillatoriophycideae</taxon>
        <taxon>Oscillatoriales</taxon>
        <taxon>Oscillatoriaceae</taxon>
        <taxon>Phormidium</taxon>
        <taxon>Phormidium yuhuli</taxon>
    </lineage>
</organism>
<name>A0ABY5AMI4_9CYAN</name>
<feature type="compositionally biased region" description="Low complexity" evidence="1">
    <location>
        <begin position="45"/>
        <end position="55"/>
    </location>
</feature>
<reference evidence="2" key="1">
    <citation type="submission" date="2022-06" db="EMBL/GenBank/DDBJ databases">
        <title>Genome sequence of Phormidium yuhuli AB48 isolated from an industrial photobioreactor environment.</title>
        <authorList>
            <person name="Qiu Y."/>
            <person name="Noonan A.J.C."/>
            <person name="Dofher K."/>
            <person name="Koch M."/>
            <person name="Kieft B."/>
            <person name="Lin X."/>
            <person name="Ziels R.M."/>
            <person name="Hallam S.J."/>
        </authorList>
    </citation>
    <scope>NUCLEOTIDE SEQUENCE</scope>
    <source>
        <strain evidence="2">AB48</strain>
    </source>
</reference>
<protein>
    <submittedName>
        <fullName evidence="2">Uncharacterized protein</fullName>
    </submittedName>
</protein>
<dbReference type="PANTHER" id="PTHR35996">
    <property type="entry name" value="OSJNBA0038O10.25 PROTEIN"/>
    <property type="match status" value="1"/>
</dbReference>